<dbReference type="AlphaFoldDB" id="A0A9D4DYB3"/>
<dbReference type="EMBL" id="JAIWYP010000009">
    <property type="protein sequence ID" value="KAH3769423.1"/>
    <property type="molecule type" value="Genomic_DNA"/>
</dbReference>
<dbReference type="Proteomes" id="UP000828390">
    <property type="component" value="Unassembled WGS sequence"/>
</dbReference>
<evidence type="ECO:0000313" key="1">
    <source>
        <dbReference type="EMBL" id="KAH3769423.1"/>
    </source>
</evidence>
<name>A0A9D4DYB3_DREPO</name>
<reference evidence="1" key="1">
    <citation type="journal article" date="2019" name="bioRxiv">
        <title>The Genome of the Zebra Mussel, Dreissena polymorpha: A Resource for Invasive Species Research.</title>
        <authorList>
            <person name="McCartney M.A."/>
            <person name="Auch B."/>
            <person name="Kono T."/>
            <person name="Mallez S."/>
            <person name="Zhang Y."/>
            <person name="Obille A."/>
            <person name="Becker A."/>
            <person name="Abrahante J.E."/>
            <person name="Garbe J."/>
            <person name="Badalamenti J.P."/>
            <person name="Herman A."/>
            <person name="Mangelson H."/>
            <person name="Liachko I."/>
            <person name="Sullivan S."/>
            <person name="Sone E.D."/>
            <person name="Koren S."/>
            <person name="Silverstein K.A.T."/>
            <person name="Beckman K.B."/>
            <person name="Gohl D.M."/>
        </authorList>
    </citation>
    <scope>NUCLEOTIDE SEQUENCE</scope>
    <source>
        <strain evidence="1">Duluth1</strain>
        <tissue evidence="1">Whole animal</tissue>
    </source>
</reference>
<comment type="caution">
    <text evidence="1">The sequence shown here is derived from an EMBL/GenBank/DDBJ whole genome shotgun (WGS) entry which is preliminary data.</text>
</comment>
<proteinExistence type="predicted"/>
<keyword evidence="2" id="KW-1185">Reference proteome</keyword>
<sequence length="84" mass="9498">MSMKALTYARHIQEDVVHESSDVVREMSIKALPYASHIQEDVVSESPDVVHESPDYITLHNQRVAHAPRPTGFPFTDNQLIVSK</sequence>
<evidence type="ECO:0000313" key="2">
    <source>
        <dbReference type="Proteomes" id="UP000828390"/>
    </source>
</evidence>
<gene>
    <name evidence="1" type="ORF">DPMN_170691</name>
</gene>
<protein>
    <submittedName>
        <fullName evidence="1">Uncharacterized protein</fullName>
    </submittedName>
</protein>
<reference evidence="1" key="2">
    <citation type="submission" date="2020-11" db="EMBL/GenBank/DDBJ databases">
        <authorList>
            <person name="McCartney M.A."/>
            <person name="Auch B."/>
            <person name="Kono T."/>
            <person name="Mallez S."/>
            <person name="Becker A."/>
            <person name="Gohl D.M."/>
            <person name="Silverstein K.A.T."/>
            <person name="Koren S."/>
            <person name="Bechman K.B."/>
            <person name="Herman A."/>
            <person name="Abrahante J.E."/>
            <person name="Garbe J."/>
        </authorList>
    </citation>
    <scope>NUCLEOTIDE SEQUENCE</scope>
    <source>
        <strain evidence="1">Duluth1</strain>
        <tissue evidence="1">Whole animal</tissue>
    </source>
</reference>
<organism evidence="1 2">
    <name type="scientific">Dreissena polymorpha</name>
    <name type="common">Zebra mussel</name>
    <name type="synonym">Mytilus polymorpha</name>
    <dbReference type="NCBI Taxonomy" id="45954"/>
    <lineage>
        <taxon>Eukaryota</taxon>
        <taxon>Metazoa</taxon>
        <taxon>Spiralia</taxon>
        <taxon>Lophotrochozoa</taxon>
        <taxon>Mollusca</taxon>
        <taxon>Bivalvia</taxon>
        <taxon>Autobranchia</taxon>
        <taxon>Heteroconchia</taxon>
        <taxon>Euheterodonta</taxon>
        <taxon>Imparidentia</taxon>
        <taxon>Neoheterodontei</taxon>
        <taxon>Myida</taxon>
        <taxon>Dreissenoidea</taxon>
        <taxon>Dreissenidae</taxon>
        <taxon>Dreissena</taxon>
    </lineage>
</organism>
<accession>A0A9D4DYB3</accession>